<sequence>MEANNTDDLEVWLGSRRLDGATPPLRSGDLADLIQAEPRDVGVDPAEPGEHETTSFEYRYGTLPWKRYPGDMEVLGQAVLPEGVDDAPLVLFLHGRHQACYGKGENGSWPCAGDSKPVPSFRGYTYLQQRLATQGYATVSISANAINQQDYRDADGGAAARSKLIRHHLKLLAEKTSESGNRWSGRLDMDQVVLVGHSRGGEGANQAVVDSGGSAPYSIVGQLLLAPTDFSQHTAGYAPTAVTLPYCDGDVSDLQGQKFVDASAGLAADDTSLRSSILVRGANHNFFNTEWTPGISAAPSFDDWGDQGDKVCGRKASETRLSPREQRKVGLTLTTGAVRMFVQRDPEMLALFDAPGALTTKSMGANGLVWSHAIGGARTPVRAGVDATVSGAARECLATTGVKSADGLRSCAAGVADGGREVHWMQPFSGTVSRAVLHEARLDWSRSGRSGGLTFDEPLDLDADGRTLDLRMIASKGVPNVRVELRDTTGGTWSRTVKTLRLPGGRWLRPAWAQTVRLDPPSASADFDPAAVASVRIVSGNDSGTAWIVDGAARDASLPDVPDRTLPRLLLGNAEKKEGDQGKGIIRLPYRLAGSVSSASSFDVLIEKPRGKPRTRLVHVNVPAGKRGGSIALHYARNKLDDRDRSVFRAIAQPVRGVALHKYQGSAVVLDDDPAPKVVIEPKRKTYRAGQPIRMRLKLSKAVGFPMQVSVRLRDAKGFAPMRGVDVPKKWLRRHGDPSHPKRKLSKSVYSVSVRVPTGKRVGVLTIPTVRRGAKAPVKRLRLVWRVAHHEPRTTVATVRPPRG</sequence>
<name>A0AA46TL77_9ACTN</name>
<proteinExistence type="predicted"/>
<protein>
    <recommendedName>
        <fullName evidence="3">Secreted protein</fullName>
    </recommendedName>
</protein>
<keyword evidence="2" id="KW-1185">Reference proteome</keyword>
<dbReference type="EMBL" id="CP094970">
    <property type="protein sequence ID" value="UYM06962.1"/>
    <property type="molecule type" value="Genomic_DNA"/>
</dbReference>
<reference evidence="1" key="1">
    <citation type="submission" date="2022-01" db="EMBL/GenBank/DDBJ databases">
        <title>Nocardioidaceae gen. sp. A5X3R13.</title>
        <authorList>
            <person name="Lopez Marin M.A."/>
            <person name="Uhlik O."/>
        </authorList>
    </citation>
    <scope>NUCLEOTIDE SEQUENCE</scope>
    <source>
        <strain evidence="1">A5X3R13</strain>
    </source>
</reference>
<dbReference type="AlphaFoldDB" id="A0AA46TL77"/>
<organism evidence="1 2">
    <name type="scientific">Solicola gregarius</name>
    <dbReference type="NCBI Taxonomy" id="2908642"/>
    <lineage>
        <taxon>Bacteria</taxon>
        <taxon>Bacillati</taxon>
        <taxon>Actinomycetota</taxon>
        <taxon>Actinomycetes</taxon>
        <taxon>Propionibacteriales</taxon>
        <taxon>Nocardioidaceae</taxon>
        <taxon>Solicola</taxon>
    </lineage>
</organism>
<gene>
    <name evidence="1" type="ORF">L0C25_07765</name>
</gene>
<dbReference type="SUPFAM" id="SSF53474">
    <property type="entry name" value="alpha/beta-Hydrolases"/>
    <property type="match status" value="1"/>
</dbReference>
<evidence type="ECO:0008006" key="3">
    <source>
        <dbReference type="Google" id="ProtNLM"/>
    </source>
</evidence>
<evidence type="ECO:0000313" key="2">
    <source>
        <dbReference type="Proteomes" id="UP001164390"/>
    </source>
</evidence>
<dbReference type="KEGG" id="sgrg:L0C25_07765"/>
<dbReference type="RefSeq" id="WP_271635897.1">
    <property type="nucleotide sequence ID" value="NZ_CP094970.1"/>
</dbReference>
<dbReference type="Gene3D" id="3.40.50.1820">
    <property type="entry name" value="alpha/beta hydrolase"/>
    <property type="match status" value="1"/>
</dbReference>
<dbReference type="InterPro" id="IPR029058">
    <property type="entry name" value="AB_hydrolase_fold"/>
</dbReference>
<dbReference type="Proteomes" id="UP001164390">
    <property type="component" value="Chromosome"/>
</dbReference>
<accession>A0AA46TL77</accession>
<evidence type="ECO:0000313" key="1">
    <source>
        <dbReference type="EMBL" id="UYM06962.1"/>
    </source>
</evidence>